<dbReference type="SUPFAM" id="SSF140869">
    <property type="entry name" value="GUN4-like"/>
    <property type="match status" value="2"/>
</dbReference>
<dbReference type="InterPro" id="IPR037215">
    <property type="entry name" value="GUN4-like_sf"/>
</dbReference>
<dbReference type="PROSITE" id="PS50005">
    <property type="entry name" value="TPR"/>
    <property type="match status" value="4"/>
</dbReference>
<dbReference type="Gene3D" id="1.25.40.620">
    <property type="match status" value="2"/>
</dbReference>
<dbReference type="PROSITE" id="PS50293">
    <property type="entry name" value="TPR_REGION"/>
    <property type="match status" value="1"/>
</dbReference>
<dbReference type="GO" id="GO:0046906">
    <property type="term" value="F:tetrapyrrole binding"/>
    <property type="evidence" value="ECO:0007669"/>
    <property type="project" value="TreeGrafter"/>
</dbReference>
<keyword evidence="4" id="KW-1185">Reference proteome</keyword>
<evidence type="ECO:0000256" key="1">
    <source>
        <dbReference type="PROSITE-ProRule" id="PRU00339"/>
    </source>
</evidence>
<feature type="repeat" description="TPR" evidence="1">
    <location>
        <begin position="350"/>
        <end position="383"/>
    </location>
</feature>
<dbReference type="Gene3D" id="1.25.40.10">
    <property type="entry name" value="Tetratricopeptide repeat domain"/>
    <property type="match status" value="2"/>
</dbReference>
<feature type="repeat" description="TPR" evidence="1">
    <location>
        <begin position="242"/>
        <end position="275"/>
    </location>
</feature>
<dbReference type="InterPro" id="IPR011990">
    <property type="entry name" value="TPR-like_helical_dom_sf"/>
</dbReference>
<dbReference type="AlphaFoldDB" id="A0A3S1C770"/>
<dbReference type="SUPFAM" id="SSF48452">
    <property type="entry name" value="TPR-like"/>
    <property type="match status" value="1"/>
</dbReference>
<gene>
    <name evidence="3" type="ORF">DSM107003_12560</name>
</gene>
<dbReference type="RefSeq" id="WP_309296878.1">
    <property type="nucleotide sequence ID" value="NZ_RSCM01000003.1"/>
</dbReference>
<organism evidence="3 4">
    <name type="scientific">Trichormus variabilis SAG 1403-4b</name>
    <dbReference type="NCBI Taxonomy" id="447716"/>
    <lineage>
        <taxon>Bacteria</taxon>
        <taxon>Bacillati</taxon>
        <taxon>Cyanobacteriota</taxon>
        <taxon>Cyanophyceae</taxon>
        <taxon>Nostocales</taxon>
        <taxon>Nostocaceae</taxon>
        <taxon>Trichormus</taxon>
    </lineage>
</organism>
<proteinExistence type="predicted"/>
<dbReference type="PANTHER" id="PTHR34800:SF1">
    <property type="entry name" value="TETRAPYRROLE-BINDING PROTEIN, CHLOROPLASTIC"/>
    <property type="match status" value="1"/>
</dbReference>
<accession>A0A3S1C770</accession>
<dbReference type="Gene3D" id="1.10.10.1770">
    <property type="entry name" value="Gun4-like"/>
    <property type="match status" value="2"/>
</dbReference>
<protein>
    <recommendedName>
        <fullName evidence="2">GUN4-like domain-containing protein</fullName>
    </recommendedName>
</protein>
<dbReference type="Pfam" id="PF05419">
    <property type="entry name" value="GUN4"/>
    <property type="match status" value="2"/>
</dbReference>
<dbReference type="Proteomes" id="UP000276103">
    <property type="component" value="Unassembled WGS sequence"/>
</dbReference>
<feature type="repeat" description="TPR" evidence="1">
    <location>
        <begin position="276"/>
        <end position="309"/>
    </location>
</feature>
<sequence>MDWTTILKAQQTDFIQRLKSGDLLHCEKEGQHSELTVISGERLKQLRDFCWEMAEKYRHTSSNPIRDVFINNLKGKLGEEVVKSRLGNFVTEVDYEKRKGGDGKIDFTLTSDSSIGIQVKTRYGKFDTIKWSISQEEIEKNTVLVCILCQEEFSEMEKEYGLIIAGFLPTNMIKLTGDKTLVGIDELLYPGGLCGYLENLKLFTYYDYHKYILLGDECIDNQDYQGAITNYSQALQINPKNAQIYFKRAEIHHHLGNFQDAINDYSRAIYINPKDAYSYNNRGIIYEEFGYIAYAINDYEEAIRINPKEAVVYLNLAITYYNLNEIGRMDIDEITISYLNQALNINTEFHKAYYVRGKFRFQRGDILGAFEDFNTIIKIEPDYALNIYTYLAEVYFYKGNYYSEIGNKKSGLENLNLAANLYKKINNEFSYKRTNDYIEYVQSKYVEYNFDDDDKYNQLIFNSNNKLLEVNNVDLKSAVGIDYSYLRDLLAAGKWKEADEETTQVMLAVAKREYLGSLDFNSINNFPCEDLHTIDKLWVKYSNERFGFSIQKRIYQNVGGTKKHNSIITQAFGYAVGWKTATEWFYYGDITFDINAPKGHLPRKILVEESNGFLVCFFHIFSRVEACNIPNNQKYQIQNSTLPELDNTDLISAVGQNYRKLRDYLAQGKWKEADEETRSVMLAVAKREKEGWLNDEHIDNFSCEDLCTIDQLWVKYSDGKFGFSVQHKIYQGLDRTRSYDEKKWQAFADKVGWRKGGFRYYENITFDETAPEGHLPYWKLGVWSWSFERSLFSRVETCKL</sequence>
<feature type="repeat" description="TPR" evidence="1">
    <location>
        <begin position="208"/>
        <end position="241"/>
    </location>
</feature>
<evidence type="ECO:0000313" key="4">
    <source>
        <dbReference type="Proteomes" id="UP000276103"/>
    </source>
</evidence>
<feature type="domain" description="GUN4-like" evidence="2">
    <location>
        <begin position="653"/>
        <end position="779"/>
    </location>
</feature>
<evidence type="ECO:0000259" key="2">
    <source>
        <dbReference type="Pfam" id="PF05419"/>
    </source>
</evidence>
<dbReference type="CDD" id="cd16383">
    <property type="entry name" value="GUN4"/>
    <property type="match status" value="2"/>
</dbReference>
<dbReference type="Pfam" id="PF13414">
    <property type="entry name" value="TPR_11"/>
    <property type="match status" value="1"/>
</dbReference>
<dbReference type="PANTHER" id="PTHR34800">
    <property type="entry name" value="TETRAPYRROLE-BINDING PROTEIN, CHLOROPLASTIC"/>
    <property type="match status" value="1"/>
</dbReference>
<feature type="domain" description="GUN4-like" evidence="2">
    <location>
        <begin position="477"/>
        <end position="603"/>
    </location>
</feature>
<dbReference type="Pfam" id="PF13181">
    <property type="entry name" value="TPR_8"/>
    <property type="match status" value="1"/>
</dbReference>
<dbReference type="SMART" id="SM00028">
    <property type="entry name" value="TPR"/>
    <property type="match status" value="6"/>
</dbReference>
<dbReference type="InterPro" id="IPR008629">
    <property type="entry name" value="GUN4-like"/>
</dbReference>
<name>A0A3S1C770_ANAVA</name>
<dbReference type="InterPro" id="IPR019734">
    <property type="entry name" value="TPR_rpt"/>
</dbReference>
<reference evidence="3 4" key="1">
    <citation type="journal article" date="2019" name="Genome Biol. Evol.">
        <title>Day and night: Metabolic profiles and evolutionary relationships of six axenic non-marine cyanobacteria.</title>
        <authorList>
            <person name="Will S.E."/>
            <person name="Henke P."/>
            <person name="Boedeker C."/>
            <person name="Huang S."/>
            <person name="Brinkmann H."/>
            <person name="Rohde M."/>
            <person name="Jarek M."/>
            <person name="Friedl T."/>
            <person name="Seufert S."/>
            <person name="Schumacher M."/>
            <person name="Overmann J."/>
            <person name="Neumann-Schaal M."/>
            <person name="Petersen J."/>
        </authorList>
    </citation>
    <scope>NUCLEOTIDE SEQUENCE [LARGE SCALE GENOMIC DNA]</scope>
    <source>
        <strain evidence="3 4">SAG 1403-4b</strain>
    </source>
</reference>
<evidence type="ECO:0000313" key="3">
    <source>
        <dbReference type="EMBL" id="RUS98168.1"/>
    </source>
</evidence>
<keyword evidence="1" id="KW-0802">TPR repeat</keyword>
<comment type="caution">
    <text evidence="3">The sequence shown here is derived from an EMBL/GenBank/DDBJ whole genome shotgun (WGS) entry which is preliminary data.</text>
</comment>
<dbReference type="EMBL" id="RSCM01000003">
    <property type="protein sequence ID" value="RUS98168.1"/>
    <property type="molecule type" value="Genomic_DNA"/>
</dbReference>